<gene>
    <name evidence="3" type="ORF">BJ875DRAFT_465157</name>
</gene>
<feature type="region of interest" description="Disordered" evidence="1">
    <location>
        <begin position="1"/>
        <end position="25"/>
    </location>
</feature>
<dbReference type="Proteomes" id="UP000824998">
    <property type="component" value="Unassembled WGS sequence"/>
</dbReference>
<dbReference type="AlphaFoldDB" id="A0A9P7YFY5"/>
<accession>A0A9P7YFY5</accession>
<dbReference type="OrthoDB" id="4757095at2759"/>
<keyword evidence="4" id="KW-1185">Reference proteome</keyword>
<evidence type="ECO:0000313" key="4">
    <source>
        <dbReference type="Proteomes" id="UP000824998"/>
    </source>
</evidence>
<feature type="domain" description="DUF7730" evidence="2">
    <location>
        <begin position="100"/>
        <end position="245"/>
    </location>
</feature>
<dbReference type="EMBL" id="MU251518">
    <property type="protein sequence ID" value="KAG9233044.1"/>
    <property type="molecule type" value="Genomic_DNA"/>
</dbReference>
<evidence type="ECO:0000259" key="2">
    <source>
        <dbReference type="Pfam" id="PF24864"/>
    </source>
</evidence>
<dbReference type="PANTHER" id="PTHR38790:SF9">
    <property type="entry name" value="F-BOX DOMAIN-CONTAINING PROTEIN"/>
    <property type="match status" value="1"/>
</dbReference>
<evidence type="ECO:0000313" key="3">
    <source>
        <dbReference type="EMBL" id="KAG9233044.1"/>
    </source>
</evidence>
<feature type="region of interest" description="Disordered" evidence="1">
    <location>
        <begin position="33"/>
        <end position="52"/>
    </location>
</feature>
<evidence type="ECO:0000256" key="1">
    <source>
        <dbReference type="SAM" id="MobiDB-lite"/>
    </source>
</evidence>
<dbReference type="Pfam" id="PF24864">
    <property type="entry name" value="DUF7730"/>
    <property type="match status" value="1"/>
</dbReference>
<proteinExistence type="predicted"/>
<reference evidence="3" key="1">
    <citation type="journal article" date="2021" name="IMA Fungus">
        <title>Genomic characterization of three marine fungi, including Emericellopsis atlantica sp. nov. with signatures of a generalist lifestyle and marine biomass degradation.</title>
        <authorList>
            <person name="Hagestad O.C."/>
            <person name="Hou L."/>
            <person name="Andersen J.H."/>
            <person name="Hansen E.H."/>
            <person name="Altermark B."/>
            <person name="Li C."/>
            <person name="Kuhnert E."/>
            <person name="Cox R.J."/>
            <person name="Crous P.W."/>
            <person name="Spatafora J.W."/>
            <person name="Lail K."/>
            <person name="Amirebrahimi M."/>
            <person name="Lipzen A."/>
            <person name="Pangilinan J."/>
            <person name="Andreopoulos W."/>
            <person name="Hayes R.D."/>
            <person name="Ng V."/>
            <person name="Grigoriev I.V."/>
            <person name="Jackson S.A."/>
            <person name="Sutton T.D.S."/>
            <person name="Dobson A.D.W."/>
            <person name="Rama T."/>
        </authorList>
    </citation>
    <scope>NUCLEOTIDE SEQUENCE</scope>
    <source>
        <strain evidence="3">TRa018bII</strain>
    </source>
</reference>
<name>A0A9P7YFY5_9HELO</name>
<comment type="caution">
    <text evidence="3">The sequence shown here is derived from an EMBL/GenBank/DDBJ whole genome shotgun (WGS) entry which is preliminary data.</text>
</comment>
<feature type="compositionally biased region" description="Polar residues" evidence="1">
    <location>
        <begin position="43"/>
        <end position="52"/>
    </location>
</feature>
<organism evidence="3 4">
    <name type="scientific">Amylocarpus encephaloides</name>
    <dbReference type="NCBI Taxonomy" id="45428"/>
    <lineage>
        <taxon>Eukaryota</taxon>
        <taxon>Fungi</taxon>
        <taxon>Dikarya</taxon>
        <taxon>Ascomycota</taxon>
        <taxon>Pezizomycotina</taxon>
        <taxon>Leotiomycetes</taxon>
        <taxon>Helotiales</taxon>
        <taxon>Helotiales incertae sedis</taxon>
        <taxon>Amylocarpus</taxon>
    </lineage>
</organism>
<dbReference type="PANTHER" id="PTHR38790">
    <property type="entry name" value="2EXR DOMAIN-CONTAINING PROTEIN-RELATED"/>
    <property type="match status" value="1"/>
</dbReference>
<dbReference type="InterPro" id="IPR056632">
    <property type="entry name" value="DUF7730"/>
</dbReference>
<sequence>MPDWNPFSRWTRPRGPGEAKSFRDFLVVPKKPKTRKRALTLPLPSSASDKQTTASQSHSALLSLLPAEIRDQIWELCVTGHALHLQLCSGRLWQKLPSTSEGWEPKRGLLSLPLTCRQIYSESITLLYSGNTFAFSFPPVILHLDRVILPRRLSCLTDIRFTWTLENLPTPADTVKWSKWVAIWQVLASWPRLRRLRVEFKVINMWDASGDLLDFALQEAEWLEPLSVVDQPEIFRLYLPWRALPGSQVEARGPFEITRIHEDWAHFQDPWIEPFSLSSSRSNAVAIRNDSLILRD</sequence>
<protein>
    <recommendedName>
        <fullName evidence="2">DUF7730 domain-containing protein</fullName>
    </recommendedName>
</protein>